<reference evidence="2 3" key="1">
    <citation type="journal article" date="2018" name="ISME J.">
        <title>Endosymbiont genomes yield clues of tubeworm success.</title>
        <authorList>
            <person name="Li Y."/>
            <person name="Liles M.R."/>
            <person name="Halanych K.M."/>
        </authorList>
    </citation>
    <scope>NUCLEOTIDE SEQUENCE [LARGE SCALE GENOMIC DNA]</scope>
    <source>
        <strain evidence="2">A1464</strain>
    </source>
</reference>
<proteinExistence type="predicted"/>
<dbReference type="Proteomes" id="UP000254266">
    <property type="component" value="Unassembled WGS sequence"/>
</dbReference>
<gene>
    <name evidence="2" type="ORF">DIZ80_08245</name>
</gene>
<dbReference type="EMBL" id="QFXC01000009">
    <property type="protein sequence ID" value="RDH83421.1"/>
    <property type="molecule type" value="Genomic_DNA"/>
</dbReference>
<evidence type="ECO:0000256" key="1">
    <source>
        <dbReference type="SAM" id="MobiDB-lite"/>
    </source>
</evidence>
<protein>
    <recommendedName>
        <fullName evidence="4">MULE transposase domain-containing protein</fullName>
    </recommendedName>
</protein>
<organism evidence="2 3">
    <name type="scientific">endosymbiont of Galathealinum brachiosum</name>
    <dbReference type="NCBI Taxonomy" id="2200906"/>
    <lineage>
        <taxon>Bacteria</taxon>
        <taxon>Pseudomonadati</taxon>
        <taxon>Pseudomonadota</taxon>
        <taxon>Gammaproteobacteria</taxon>
        <taxon>sulfur-oxidizing symbionts</taxon>
    </lineage>
</organism>
<evidence type="ECO:0000313" key="2">
    <source>
        <dbReference type="EMBL" id="RDH83421.1"/>
    </source>
</evidence>
<dbReference type="AlphaFoldDB" id="A0A370DEW9"/>
<feature type="region of interest" description="Disordered" evidence="1">
    <location>
        <begin position="461"/>
        <end position="500"/>
    </location>
</feature>
<evidence type="ECO:0000313" key="3">
    <source>
        <dbReference type="Proteomes" id="UP000254266"/>
    </source>
</evidence>
<accession>A0A370DEW9</accession>
<evidence type="ECO:0008006" key="4">
    <source>
        <dbReference type="Google" id="ProtNLM"/>
    </source>
</evidence>
<feature type="compositionally biased region" description="Basic residues" evidence="1">
    <location>
        <begin position="480"/>
        <end position="500"/>
    </location>
</feature>
<keyword evidence="3" id="KW-1185">Reference proteome</keyword>
<name>A0A370DEW9_9GAMM</name>
<comment type="caution">
    <text evidence="2">The sequence shown here is derived from an EMBL/GenBank/DDBJ whole genome shotgun (WGS) entry which is preliminary data.</text>
</comment>
<sequence>LKRDSSYKRRITRFDKLQPGTADDNRCSTLIVEYVGTFPSKTLPHGNSKAAHGDYVRTSVKVKTAIQDRVVNSTPRQVYTDMVLNSSSNAPQNLRQVQNIKYTVEKKKRQTRTGTSINRKNNADDIQTLLSIMHEHPFIQEIVQAKDKAPTVILYTDDQMTDMRNVCEYQNSVLGVDRTFNLGPCFVTLFVYKNVNIIRRSSGNPPIQLGPLYLHWDGDCSTYHRFFSHINYKINEFSNPIAVGSNHLVIGSDEEKAMTKAIKMCFPNSTMLLCVRHLEENMRRYLHKKVGVNDKTAAKIINDIFGKKGLVNSDDAHSFNLAAVHLDACYHSQTPAFSKYFSNKLLPQLREYVHLPKLNNKWLPLKWTNNNCESINHILKLTANWKCAKLPDLIDKLHAIAKLQISDMRRALHGQGNYELAHQLTRLGISHSAWGAKSQAEKDKLFTRFLTYHEQTAARMVTSSDGKLKIPRTPTTAKKPGQRKRCRSQRTTSTKRRKKM</sequence>
<feature type="non-terminal residue" evidence="2">
    <location>
        <position position="1"/>
    </location>
</feature>